<dbReference type="EMBL" id="LJRO01000142">
    <property type="protein sequence ID" value="KPZ03445.1"/>
    <property type="molecule type" value="Genomic_DNA"/>
</dbReference>
<reference evidence="1 2" key="1">
    <citation type="submission" date="2015-09" db="EMBL/GenBank/DDBJ databases">
        <title>Genome announcement of multiple Pseudomonas syringae strains.</title>
        <authorList>
            <person name="Thakur S."/>
            <person name="Wang P.W."/>
            <person name="Gong Y."/>
            <person name="Weir B.S."/>
            <person name="Guttman D.S."/>
        </authorList>
    </citation>
    <scope>NUCLEOTIDE SEQUENCE [LARGE SCALE GENOMIC DNA]</scope>
    <source>
        <strain evidence="1 2">ICMP9151</strain>
    </source>
</reference>
<dbReference type="AlphaFoldDB" id="A0AA40P6Z5"/>
<evidence type="ECO:0000313" key="1">
    <source>
        <dbReference type="EMBL" id="KPZ03445.1"/>
    </source>
</evidence>
<sequence>MYEERFIAFVDILGFGKLVEKSAVTPDLPQKILDALVAMHPTQIEAELVTTVNLELIPAEDVERVRETARYMSTIQQQMHPVSINYFSDSLVISARSDDIIASQMVMDLLTKISAMMWMSHSLLLRGGVTVGKLVHIQGGPMFGPAMNQAYFLENKKADHPRFLIDKHCIERYRTVDTFRLFESFIQKDGDYYYATLATAFRHILNDSSLVMSGEKVLRKFRQSMLKAPAEIEKLREQFKDDDRVRPKYEWLAEEFEARIPEVNPPYPCEGDA</sequence>
<accession>A0AA40P6Z5</accession>
<gene>
    <name evidence="1" type="ORF">ALO43_200302</name>
</gene>
<comment type="caution">
    <text evidence="1">The sequence shown here is derived from an EMBL/GenBank/DDBJ whole genome shotgun (WGS) entry which is preliminary data.</text>
</comment>
<dbReference type="Proteomes" id="UP000050523">
    <property type="component" value="Unassembled WGS sequence"/>
</dbReference>
<evidence type="ECO:0000313" key="2">
    <source>
        <dbReference type="Proteomes" id="UP000050523"/>
    </source>
</evidence>
<name>A0AA40P6Z5_9PSED</name>
<organism evidence="1 2">
    <name type="scientific">Pseudomonas tremae</name>
    <dbReference type="NCBI Taxonomy" id="200454"/>
    <lineage>
        <taxon>Bacteria</taxon>
        <taxon>Pseudomonadati</taxon>
        <taxon>Pseudomonadota</taxon>
        <taxon>Gammaproteobacteria</taxon>
        <taxon>Pseudomonadales</taxon>
        <taxon>Pseudomonadaceae</taxon>
        <taxon>Pseudomonas</taxon>
    </lineage>
</organism>
<protein>
    <submittedName>
        <fullName evidence="1">DNA repair protein RecN</fullName>
    </submittedName>
</protein>
<proteinExistence type="predicted"/>